<dbReference type="RefSeq" id="XP_058326506.1">
    <property type="nucleotide sequence ID" value="XM_058478176.1"/>
</dbReference>
<feature type="region of interest" description="Disordered" evidence="1">
    <location>
        <begin position="65"/>
        <end position="162"/>
    </location>
</feature>
<accession>A0A9W9NGS5</accession>
<evidence type="ECO:0000313" key="3">
    <source>
        <dbReference type="Proteomes" id="UP001150941"/>
    </source>
</evidence>
<evidence type="ECO:0000256" key="1">
    <source>
        <dbReference type="SAM" id="MobiDB-lite"/>
    </source>
</evidence>
<gene>
    <name evidence="2" type="ORF">N7468_008880</name>
</gene>
<protein>
    <submittedName>
        <fullName evidence="2">Uncharacterized protein</fullName>
    </submittedName>
</protein>
<sequence length="162" mass="18739">MKVYYDPINKNVVPKERVYNAHNRVPTQRAVNPHNRGNIEPHKFSDHEELFTNERHETFMLRQFDTGNPRQPIPASSIPQPPRRMDAYTLHPDHQFGRKRHEMLNPFGPQRGVRDQNTGALLGVISRPPLPPQPANDPKKKRGNPQSRQRLSTSQKPLRKGP</sequence>
<dbReference type="GeneID" id="83205479"/>
<comment type="caution">
    <text evidence="2">The sequence shown here is derived from an EMBL/GenBank/DDBJ whole genome shotgun (WGS) entry which is preliminary data.</text>
</comment>
<reference evidence="2" key="1">
    <citation type="submission" date="2022-11" db="EMBL/GenBank/DDBJ databases">
        <authorList>
            <person name="Petersen C."/>
        </authorList>
    </citation>
    <scope>NUCLEOTIDE SEQUENCE</scope>
    <source>
        <strain evidence="2">IBT 19713</strain>
    </source>
</reference>
<proteinExistence type="predicted"/>
<reference evidence="2" key="2">
    <citation type="journal article" date="2023" name="IMA Fungus">
        <title>Comparative genomic study of the Penicillium genus elucidates a diverse pangenome and 15 lateral gene transfer events.</title>
        <authorList>
            <person name="Petersen C."/>
            <person name="Sorensen T."/>
            <person name="Nielsen M.R."/>
            <person name="Sondergaard T.E."/>
            <person name="Sorensen J.L."/>
            <person name="Fitzpatrick D.A."/>
            <person name="Frisvad J.C."/>
            <person name="Nielsen K.L."/>
        </authorList>
    </citation>
    <scope>NUCLEOTIDE SEQUENCE</scope>
    <source>
        <strain evidence="2">IBT 19713</strain>
    </source>
</reference>
<dbReference type="EMBL" id="JAPQKS010000007">
    <property type="protein sequence ID" value="KAJ5219676.1"/>
    <property type="molecule type" value="Genomic_DNA"/>
</dbReference>
<dbReference type="AlphaFoldDB" id="A0A9W9NGS5"/>
<keyword evidence="3" id="KW-1185">Reference proteome</keyword>
<evidence type="ECO:0000313" key="2">
    <source>
        <dbReference type="EMBL" id="KAJ5219676.1"/>
    </source>
</evidence>
<feature type="compositionally biased region" description="Basic and acidic residues" evidence="1">
    <location>
        <begin position="83"/>
        <end position="96"/>
    </location>
</feature>
<feature type="compositionally biased region" description="Low complexity" evidence="1">
    <location>
        <begin position="69"/>
        <end position="78"/>
    </location>
</feature>
<name>A0A9W9NGS5_9EURO</name>
<dbReference type="Proteomes" id="UP001150941">
    <property type="component" value="Unassembled WGS sequence"/>
</dbReference>
<organism evidence="2 3">
    <name type="scientific">Penicillium chermesinum</name>
    <dbReference type="NCBI Taxonomy" id="63820"/>
    <lineage>
        <taxon>Eukaryota</taxon>
        <taxon>Fungi</taxon>
        <taxon>Dikarya</taxon>
        <taxon>Ascomycota</taxon>
        <taxon>Pezizomycotina</taxon>
        <taxon>Eurotiomycetes</taxon>
        <taxon>Eurotiomycetidae</taxon>
        <taxon>Eurotiales</taxon>
        <taxon>Aspergillaceae</taxon>
        <taxon>Penicillium</taxon>
    </lineage>
</organism>
<feature type="compositionally biased region" description="Polar residues" evidence="1">
    <location>
        <begin position="144"/>
        <end position="156"/>
    </location>
</feature>